<reference evidence="1" key="1">
    <citation type="submission" date="2021-06" db="EMBL/GenBank/DDBJ databases">
        <authorList>
            <person name="Kallberg Y."/>
            <person name="Tangrot J."/>
            <person name="Rosling A."/>
        </authorList>
    </citation>
    <scope>NUCLEOTIDE SEQUENCE</scope>
    <source>
        <strain evidence="1">CL356</strain>
    </source>
</reference>
<name>A0ACA9NF47_9GLOM</name>
<organism evidence="1 2">
    <name type="scientific">Acaulospora colombiana</name>
    <dbReference type="NCBI Taxonomy" id="27376"/>
    <lineage>
        <taxon>Eukaryota</taxon>
        <taxon>Fungi</taxon>
        <taxon>Fungi incertae sedis</taxon>
        <taxon>Mucoromycota</taxon>
        <taxon>Glomeromycotina</taxon>
        <taxon>Glomeromycetes</taxon>
        <taxon>Diversisporales</taxon>
        <taxon>Acaulosporaceae</taxon>
        <taxon>Acaulospora</taxon>
    </lineage>
</organism>
<keyword evidence="2" id="KW-1185">Reference proteome</keyword>
<gene>
    <name evidence="1" type="ORF">ACOLOM_LOCUS8113</name>
</gene>
<feature type="non-terminal residue" evidence="1">
    <location>
        <position position="286"/>
    </location>
</feature>
<evidence type="ECO:0000313" key="2">
    <source>
        <dbReference type="Proteomes" id="UP000789525"/>
    </source>
</evidence>
<accession>A0ACA9NF47</accession>
<sequence length="286" mass="32893">MREHIVNAIEQYIDKHYDKIRQHVDKNLERLKDIIVEKLPTHVLEFIKKHSDDGDGHESMMESLLQVVSSLADKLTDEYKEEIRVVVRDHLDEVTVDSTDHLTGVVVKESKRAVREVTSRDDDGESWWKDIDLSFLKGGREGIIEKIMEIIRPPVQRASDDINRSVSERIPVKAKEKLYQRLGVGGGPVESVEYESREVHEGERGIKTKHSFTKVIGSFMGGGEGGGGLHFGFIDRIFEKLPDKIQLALAPHFQEFEEKLMEHLHIELHENIFKEENFLHGMKTLI</sequence>
<protein>
    <submittedName>
        <fullName evidence="1">3091_t:CDS:1</fullName>
    </submittedName>
</protein>
<proteinExistence type="predicted"/>
<comment type="caution">
    <text evidence="1">The sequence shown here is derived from an EMBL/GenBank/DDBJ whole genome shotgun (WGS) entry which is preliminary data.</text>
</comment>
<dbReference type="Proteomes" id="UP000789525">
    <property type="component" value="Unassembled WGS sequence"/>
</dbReference>
<evidence type="ECO:0000313" key="1">
    <source>
        <dbReference type="EMBL" id="CAG8646471.1"/>
    </source>
</evidence>
<dbReference type="EMBL" id="CAJVPT010020182">
    <property type="protein sequence ID" value="CAG8646471.1"/>
    <property type="molecule type" value="Genomic_DNA"/>
</dbReference>